<feature type="transmembrane region" description="Helical" evidence="1">
    <location>
        <begin position="41"/>
        <end position="58"/>
    </location>
</feature>
<feature type="transmembrane region" description="Helical" evidence="1">
    <location>
        <begin position="9"/>
        <end position="29"/>
    </location>
</feature>
<evidence type="ECO:0000313" key="2">
    <source>
        <dbReference type="EMBL" id="TGK00965.1"/>
    </source>
</evidence>
<gene>
    <name evidence="2" type="ORF">EHO59_13680</name>
</gene>
<sequence>MLDYLQKELLPKLGFALMFAGILRIISSFQSDWGILSQKDLYGIIDISLFLGTVGFYFKMRPSFLSLGFLGSMLSLLSTAILASRLWIDYQTNPYFISAGALLIGYILMTASAWRWKRIFFLPFLFFLVSMILGAIGNFVSAVRFFYLLSGVSFGIGAFLTGHFSQYQISFLYKKV</sequence>
<keyword evidence="3" id="KW-1185">Reference proteome</keyword>
<dbReference type="AlphaFoldDB" id="A0A4R9FRF2"/>
<protein>
    <submittedName>
        <fullName evidence="2">Uncharacterized protein</fullName>
    </submittedName>
</protein>
<organism evidence="2 3">
    <name type="scientific">Leptospira semungkisensis</name>
    <dbReference type="NCBI Taxonomy" id="2484985"/>
    <lineage>
        <taxon>Bacteria</taxon>
        <taxon>Pseudomonadati</taxon>
        <taxon>Spirochaetota</taxon>
        <taxon>Spirochaetia</taxon>
        <taxon>Leptospirales</taxon>
        <taxon>Leptospiraceae</taxon>
        <taxon>Leptospira</taxon>
    </lineage>
</organism>
<keyword evidence="1" id="KW-0812">Transmembrane</keyword>
<feature type="transmembrane region" description="Helical" evidence="1">
    <location>
        <begin position="145"/>
        <end position="165"/>
    </location>
</feature>
<proteinExistence type="predicted"/>
<dbReference type="RefSeq" id="WP_135588985.1">
    <property type="nucleotide sequence ID" value="NZ_RQEP01000018.1"/>
</dbReference>
<keyword evidence="1" id="KW-0472">Membrane</keyword>
<keyword evidence="1" id="KW-1133">Transmembrane helix</keyword>
<dbReference type="EMBL" id="RQEP01000018">
    <property type="protein sequence ID" value="TGK00965.1"/>
    <property type="molecule type" value="Genomic_DNA"/>
</dbReference>
<name>A0A4R9FRF2_9LEPT</name>
<reference evidence="2" key="1">
    <citation type="journal article" date="2019" name="PLoS Negl. Trop. Dis.">
        <title>Revisiting the worldwide diversity of Leptospira species in the environment.</title>
        <authorList>
            <person name="Vincent A.T."/>
            <person name="Schiettekatte O."/>
            <person name="Bourhy P."/>
            <person name="Veyrier F.J."/>
            <person name="Picardeau M."/>
        </authorList>
    </citation>
    <scope>NUCLEOTIDE SEQUENCE [LARGE SCALE GENOMIC DNA]</scope>
    <source>
        <strain evidence="2">SSS9</strain>
    </source>
</reference>
<dbReference type="Proteomes" id="UP000297453">
    <property type="component" value="Unassembled WGS sequence"/>
</dbReference>
<accession>A0A4R9FRF2</accession>
<evidence type="ECO:0000313" key="3">
    <source>
        <dbReference type="Proteomes" id="UP000297453"/>
    </source>
</evidence>
<feature type="transmembrane region" description="Helical" evidence="1">
    <location>
        <begin position="119"/>
        <end position="139"/>
    </location>
</feature>
<comment type="caution">
    <text evidence="2">The sequence shown here is derived from an EMBL/GenBank/DDBJ whole genome shotgun (WGS) entry which is preliminary data.</text>
</comment>
<evidence type="ECO:0000256" key="1">
    <source>
        <dbReference type="SAM" id="Phobius"/>
    </source>
</evidence>
<feature type="transmembrane region" description="Helical" evidence="1">
    <location>
        <begin position="94"/>
        <end position="112"/>
    </location>
</feature>
<feature type="transmembrane region" description="Helical" evidence="1">
    <location>
        <begin position="65"/>
        <end position="88"/>
    </location>
</feature>